<evidence type="ECO:0000256" key="2">
    <source>
        <dbReference type="ARBA" id="ARBA00022679"/>
    </source>
</evidence>
<evidence type="ECO:0000256" key="1">
    <source>
        <dbReference type="ARBA" id="ARBA00010688"/>
    </source>
</evidence>
<name>A0ABX5SRV7_9MICO</name>
<proteinExistence type="inferred from homology"/>
<dbReference type="InterPro" id="IPR011611">
    <property type="entry name" value="PfkB_dom"/>
</dbReference>
<dbReference type="EMBL" id="CP038266">
    <property type="protein sequence ID" value="QBR88874.1"/>
    <property type="molecule type" value="Genomic_DNA"/>
</dbReference>
<dbReference type="Pfam" id="PF00294">
    <property type="entry name" value="PfkB"/>
    <property type="match status" value="1"/>
</dbReference>
<sequence>MTALDVLVIGEPLVELSAASPLDIADTFSLSFSGDALNSAAAAAAAGARTSILTRVGDDEVSRRLLRYMQTLDIDTRHVIVGAEHTGAYLVGADPDGTRDFVYLRSDSAASRLSPSDLEAVSLPDVKVLLVSGITMAISESAGEAILRAVREVSAAGGRVIYDPNFRRRLTTVERAREAFAAIAPHCHLVLPSCPSDSTALLGTADPQHAAERALAWGAANVCVTQGADGVLFHDGTTATHIAPSPAPHVVDATGAGDVFAGTLAACLSRGPLGIEAITLAGAAAALSLQGQGGTGHLPTLSESRKHVASHHDAG</sequence>
<keyword evidence="3 6" id="KW-0418">Kinase</keyword>
<dbReference type="Gene3D" id="3.40.1190.20">
    <property type="match status" value="1"/>
</dbReference>
<feature type="compositionally biased region" description="Basic and acidic residues" evidence="4">
    <location>
        <begin position="303"/>
        <end position="315"/>
    </location>
</feature>
<dbReference type="Proteomes" id="UP000295748">
    <property type="component" value="Chromosome"/>
</dbReference>
<dbReference type="CDD" id="cd01166">
    <property type="entry name" value="KdgK"/>
    <property type="match status" value="1"/>
</dbReference>
<evidence type="ECO:0000313" key="7">
    <source>
        <dbReference type="Proteomes" id="UP000295748"/>
    </source>
</evidence>
<dbReference type="SUPFAM" id="SSF53613">
    <property type="entry name" value="Ribokinase-like"/>
    <property type="match status" value="1"/>
</dbReference>
<gene>
    <name evidence="6" type="ORF">E4K62_09350</name>
</gene>
<evidence type="ECO:0000313" key="6">
    <source>
        <dbReference type="EMBL" id="QBR88874.1"/>
    </source>
</evidence>
<organism evidence="6 7">
    <name type="scientific">Microbacterium wangchenii</name>
    <dbReference type="NCBI Taxonomy" id="2541726"/>
    <lineage>
        <taxon>Bacteria</taxon>
        <taxon>Bacillati</taxon>
        <taxon>Actinomycetota</taxon>
        <taxon>Actinomycetes</taxon>
        <taxon>Micrococcales</taxon>
        <taxon>Microbacteriaceae</taxon>
        <taxon>Microbacterium</taxon>
    </lineage>
</organism>
<dbReference type="RefSeq" id="WP_135066624.1">
    <property type="nucleotide sequence ID" value="NZ_CP038266.1"/>
</dbReference>
<feature type="domain" description="Carbohydrate kinase PfkB" evidence="5">
    <location>
        <begin position="5"/>
        <end position="300"/>
    </location>
</feature>
<reference evidence="6 7" key="1">
    <citation type="submission" date="2019-03" db="EMBL/GenBank/DDBJ databases">
        <authorList>
            <person name="Dong K."/>
        </authorList>
    </citation>
    <scope>NUCLEOTIDE SEQUENCE [LARGE SCALE GENOMIC DNA]</scope>
    <source>
        <strain evidence="7">dk512</strain>
    </source>
</reference>
<dbReference type="GO" id="GO:0016301">
    <property type="term" value="F:kinase activity"/>
    <property type="evidence" value="ECO:0007669"/>
    <property type="project" value="UniProtKB-KW"/>
</dbReference>
<keyword evidence="2" id="KW-0808">Transferase</keyword>
<dbReference type="InterPro" id="IPR050306">
    <property type="entry name" value="PfkB_Carbo_kinase"/>
</dbReference>
<dbReference type="PANTHER" id="PTHR43085">
    <property type="entry name" value="HEXOKINASE FAMILY MEMBER"/>
    <property type="match status" value="1"/>
</dbReference>
<evidence type="ECO:0000256" key="4">
    <source>
        <dbReference type="SAM" id="MobiDB-lite"/>
    </source>
</evidence>
<protein>
    <submittedName>
        <fullName evidence="6">Sugar kinase</fullName>
    </submittedName>
</protein>
<keyword evidence="7" id="KW-1185">Reference proteome</keyword>
<feature type="region of interest" description="Disordered" evidence="4">
    <location>
        <begin position="293"/>
        <end position="315"/>
    </location>
</feature>
<accession>A0ABX5SRV7</accession>
<dbReference type="PANTHER" id="PTHR43085:SF15">
    <property type="entry name" value="2-DEHYDRO-3-DEOXYGLUCONOKINASE"/>
    <property type="match status" value="1"/>
</dbReference>
<evidence type="ECO:0000256" key="3">
    <source>
        <dbReference type="ARBA" id="ARBA00022777"/>
    </source>
</evidence>
<comment type="similarity">
    <text evidence="1">Belongs to the carbohydrate kinase PfkB family.</text>
</comment>
<evidence type="ECO:0000259" key="5">
    <source>
        <dbReference type="Pfam" id="PF00294"/>
    </source>
</evidence>
<dbReference type="InterPro" id="IPR029056">
    <property type="entry name" value="Ribokinase-like"/>
</dbReference>